<sequence>MNFKITLCLLLAALCFVSAEDKKEEKNDEKKEEKQEQNKDEKKDEKTEEKKNITTYIPDYITPCDVMKDFDSCVKKQIEISLPHFTKGIPELGVPSIDPVDLDNIKIDGNGLKLLFTEAKMLGLSSAKLSDFKINLLEEKFSLSFRVNITVAAKYVVDGQILILPIKGKGDAVVKARNIEVFIKSKVNVMNESDGQHLKLNTPSYTYKIEKTTFKFQNLFNGNKQLSDATHQFANENWKQIMDDLAPPAVKQIVRTTIRNINKFFAKVTVPQIMIGYDELRRSNSTN</sequence>
<feature type="signal peptide" evidence="2">
    <location>
        <begin position="1"/>
        <end position="19"/>
    </location>
</feature>
<dbReference type="Proteomes" id="UP000823941">
    <property type="component" value="Chromosome 13"/>
</dbReference>
<proteinExistence type="predicted"/>
<evidence type="ECO:0000313" key="3">
    <source>
        <dbReference type="EMBL" id="KAG7305539.1"/>
    </source>
</evidence>
<protein>
    <submittedName>
        <fullName evidence="3">Uncharacterized protein</fullName>
    </submittedName>
</protein>
<reference evidence="3 4" key="1">
    <citation type="submission" date="2021-06" db="EMBL/GenBank/DDBJ databases">
        <title>A haploid diamondback moth (Plutella xylostella L.) genome assembly resolves 31 chromosomes and identifies a diamide resistance mutation.</title>
        <authorList>
            <person name="Ward C.M."/>
            <person name="Perry K.D."/>
            <person name="Baker G."/>
            <person name="Powis K."/>
            <person name="Heckel D.G."/>
            <person name="Baxter S.W."/>
        </authorList>
    </citation>
    <scope>NUCLEOTIDE SEQUENCE [LARGE SCALE GENOMIC DNA]</scope>
    <source>
        <strain evidence="3 4">LV</strain>
        <tissue evidence="3">Single pupa</tissue>
    </source>
</reference>
<dbReference type="SMART" id="SM00700">
    <property type="entry name" value="JHBP"/>
    <property type="match status" value="1"/>
</dbReference>
<dbReference type="Gene3D" id="3.15.10.30">
    <property type="entry name" value="Haemolymph juvenile hormone binding protein"/>
    <property type="match status" value="1"/>
</dbReference>
<keyword evidence="2" id="KW-0732">Signal</keyword>
<dbReference type="InterPro" id="IPR010562">
    <property type="entry name" value="Haemolymph_juvenile_hormone-bd"/>
</dbReference>
<evidence type="ECO:0000256" key="2">
    <source>
        <dbReference type="SAM" id="SignalP"/>
    </source>
</evidence>
<dbReference type="EMBL" id="JAHIBW010000013">
    <property type="protein sequence ID" value="KAG7305539.1"/>
    <property type="molecule type" value="Genomic_DNA"/>
</dbReference>
<comment type="caution">
    <text evidence="3">The sequence shown here is derived from an EMBL/GenBank/DDBJ whole genome shotgun (WGS) entry which is preliminary data.</text>
</comment>
<evidence type="ECO:0000256" key="1">
    <source>
        <dbReference type="SAM" id="MobiDB-lite"/>
    </source>
</evidence>
<dbReference type="Pfam" id="PF06585">
    <property type="entry name" value="JHBP"/>
    <property type="match status" value="1"/>
</dbReference>
<feature type="region of interest" description="Disordered" evidence="1">
    <location>
        <begin position="21"/>
        <end position="48"/>
    </location>
</feature>
<keyword evidence="4" id="KW-1185">Reference proteome</keyword>
<gene>
    <name evidence="3" type="ORF">JYU34_009618</name>
</gene>
<dbReference type="PANTHER" id="PTHR11008:SF32">
    <property type="entry name" value="CIRCADIAN CLOCK-CONTROLLED PROTEIN DAYWAKE-RELATED"/>
    <property type="match status" value="1"/>
</dbReference>
<dbReference type="PANTHER" id="PTHR11008">
    <property type="entry name" value="PROTEIN TAKEOUT-LIKE PROTEIN"/>
    <property type="match status" value="1"/>
</dbReference>
<accession>A0ABQ7QL92</accession>
<name>A0ABQ7QL92_PLUXY</name>
<dbReference type="InterPro" id="IPR038606">
    <property type="entry name" value="To_sf"/>
</dbReference>
<organism evidence="3 4">
    <name type="scientific">Plutella xylostella</name>
    <name type="common">Diamondback moth</name>
    <name type="synonym">Plutella maculipennis</name>
    <dbReference type="NCBI Taxonomy" id="51655"/>
    <lineage>
        <taxon>Eukaryota</taxon>
        <taxon>Metazoa</taxon>
        <taxon>Ecdysozoa</taxon>
        <taxon>Arthropoda</taxon>
        <taxon>Hexapoda</taxon>
        <taxon>Insecta</taxon>
        <taxon>Pterygota</taxon>
        <taxon>Neoptera</taxon>
        <taxon>Endopterygota</taxon>
        <taxon>Lepidoptera</taxon>
        <taxon>Glossata</taxon>
        <taxon>Ditrysia</taxon>
        <taxon>Yponomeutoidea</taxon>
        <taxon>Plutellidae</taxon>
        <taxon>Plutella</taxon>
    </lineage>
</organism>
<feature type="chain" id="PRO_5045710663" evidence="2">
    <location>
        <begin position="20"/>
        <end position="287"/>
    </location>
</feature>
<evidence type="ECO:0000313" key="4">
    <source>
        <dbReference type="Proteomes" id="UP000823941"/>
    </source>
</evidence>